<dbReference type="Proteomes" id="UP000287609">
    <property type="component" value="Unassembled WGS sequence"/>
</dbReference>
<dbReference type="EMBL" id="QXGM01000002">
    <property type="protein sequence ID" value="RSX55044.1"/>
    <property type="molecule type" value="Genomic_DNA"/>
</dbReference>
<keyword evidence="2" id="KW-1185">Reference proteome</keyword>
<evidence type="ECO:0000313" key="2">
    <source>
        <dbReference type="Proteomes" id="UP000287609"/>
    </source>
</evidence>
<gene>
    <name evidence="1" type="ORF">D2E26_1098</name>
</gene>
<proteinExistence type="predicted"/>
<dbReference type="AlphaFoldDB" id="A0A430FQG7"/>
<reference evidence="1 2" key="1">
    <citation type="submission" date="2018-09" db="EMBL/GenBank/DDBJ databases">
        <title>Characterization of the phylogenetic diversity of five novel species belonging to the genus Bifidobacterium.</title>
        <authorList>
            <person name="Lugli G.A."/>
            <person name="Duranti S."/>
            <person name="Milani C."/>
        </authorList>
    </citation>
    <scope>NUCLEOTIDE SEQUENCE [LARGE SCALE GENOMIC DNA]</scope>
    <source>
        <strain evidence="1 2">2036B</strain>
    </source>
</reference>
<accession>A0A430FQG7</accession>
<sequence>MCLVAVVSAEVAEEAEVAGVAEVSGVAGSAGVAAFSDTAVGDAGSVPVVLEEVFAESLVMIFKLITSVRMRERKLNKQQNFVDFLRF</sequence>
<evidence type="ECO:0000313" key="1">
    <source>
        <dbReference type="EMBL" id="RSX55044.1"/>
    </source>
</evidence>
<comment type="caution">
    <text evidence="1">The sequence shown here is derived from an EMBL/GenBank/DDBJ whole genome shotgun (WGS) entry which is preliminary data.</text>
</comment>
<protein>
    <submittedName>
        <fullName evidence="1">Uncharacterized protein</fullName>
    </submittedName>
</protein>
<name>A0A430FQG7_9BIFI</name>
<organism evidence="1 2">
    <name type="scientific">Bifidobacterium dolichotidis</name>
    <dbReference type="NCBI Taxonomy" id="2306976"/>
    <lineage>
        <taxon>Bacteria</taxon>
        <taxon>Bacillati</taxon>
        <taxon>Actinomycetota</taxon>
        <taxon>Actinomycetes</taxon>
        <taxon>Bifidobacteriales</taxon>
        <taxon>Bifidobacteriaceae</taxon>
        <taxon>Bifidobacterium</taxon>
    </lineage>
</organism>